<evidence type="ECO:0000256" key="3">
    <source>
        <dbReference type="ARBA" id="ARBA00022737"/>
    </source>
</evidence>
<keyword evidence="2" id="KW-0479">Metal-binding</keyword>
<evidence type="ECO:0000256" key="5">
    <source>
        <dbReference type="ARBA" id="ARBA00022833"/>
    </source>
</evidence>
<dbReference type="GO" id="GO:0001228">
    <property type="term" value="F:DNA-binding transcription activator activity, RNA polymerase II-specific"/>
    <property type="evidence" value="ECO:0007669"/>
    <property type="project" value="TreeGrafter"/>
</dbReference>
<gene>
    <name evidence="9" type="ORF">PMAYCL1PPCAC_08668</name>
</gene>
<dbReference type="Proteomes" id="UP001328107">
    <property type="component" value="Unassembled WGS sequence"/>
</dbReference>
<evidence type="ECO:0000256" key="4">
    <source>
        <dbReference type="ARBA" id="ARBA00022771"/>
    </source>
</evidence>
<evidence type="ECO:0000313" key="9">
    <source>
        <dbReference type="EMBL" id="GMR38473.1"/>
    </source>
</evidence>
<dbReference type="AlphaFoldDB" id="A0AAN4ZHE3"/>
<organism evidence="9 10">
    <name type="scientific">Pristionchus mayeri</name>
    <dbReference type="NCBI Taxonomy" id="1317129"/>
    <lineage>
        <taxon>Eukaryota</taxon>
        <taxon>Metazoa</taxon>
        <taxon>Ecdysozoa</taxon>
        <taxon>Nematoda</taxon>
        <taxon>Chromadorea</taxon>
        <taxon>Rhabditida</taxon>
        <taxon>Rhabditina</taxon>
        <taxon>Diplogasteromorpha</taxon>
        <taxon>Diplogasteroidea</taxon>
        <taxon>Neodiplogasteridae</taxon>
        <taxon>Pristionchus</taxon>
    </lineage>
</organism>
<name>A0AAN4ZHE3_9BILA</name>
<evidence type="ECO:0000259" key="8">
    <source>
        <dbReference type="PROSITE" id="PS50157"/>
    </source>
</evidence>
<proteinExistence type="predicted"/>
<keyword evidence="5" id="KW-0862">Zinc</keyword>
<dbReference type="SMART" id="SM00355">
    <property type="entry name" value="ZnF_C2H2"/>
    <property type="match status" value="3"/>
</dbReference>
<feature type="non-terminal residue" evidence="9">
    <location>
        <position position="1"/>
    </location>
</feature>
<dbReference type="PANTHER" id="PTHR24376:SF235">
    <property type="entry name" value="C2H2-TYPE DOMAIN-CONTAINING PROTEIN"/>
    <property type="match status" value="1"/>
</dbReference>
<feature type="non-terminal residue" evidence="9">
    <location>
        <position position="123"/>
    </location>
</feature>
<dbReference type="GO" id="GO:0005634">
    <property type="term" value="C:nucleus"/>
    <property type="evidence" value="ECO:0007669"/>
    <property type="project" value="UniProtKB-SubCell"/>
</dbReference>
<reference evidence="10" key="1">
    <citation type="submission" date="2022-10" db="EMBL/GenBank/DDBJ databases">
        <title>Genome assembly of Pristionchus species.</title>
        <authorList>
            <person name="Yoshida K."/>
            <person name="Sommer R.J."/>
        </authorList>
    </citation>
    <scope>NUCLEOTIDE SEQUENCE [LARGE SCALE GENOMIC DNA]</scope>
    <source>
        <strain evidence="10">RS5460</strain>
    </source>
</reference>
<protein>
    <recommendedName>
        <fullName evidence="8">C2H2-type domain-containing protein</fullName>
    </recommendedName>
</protein>
<evidence type="ECO:0000256" key="2">
    <source>
        <dbReference type="ARBA" id="ARBA00022723"/>
    </source>
</evidence>
<dbReference type="GO" id="GO:0000978">
    <property type="term" value="F:RNA polymerase II cis-regulatory region sequence-specific DNA binding"/>
    <property type="evidence" value="ECO:0007669"/>
    <property type="project" value="TreeGrafter"/>
</dbReference>
<comment type="caution">
    <text evidence="9">The sequence shown here is derived from an EMBL/GenBank/DDBJ whole genome shotgun (WGS) entry which is preliminary data.</text>
</comment>
<dbReference type="InterPro" id="IPR036236">
    <property type="entry name" value="Znf_C2H2_sf"/>
</dbReference>
<dbReference type="PROSITE" id="PS00028">
    <property type="entry name" value="ZINC_FINGER_C2H2_1"/>
    <property type="match status" value="2"/>
</dbReference>
<accession>A0AAN4ZHE3</accession>
<keyword evidence="6" id="KW-0539">Nucleus</keyword>
<dbReference type="EMBL" id="BTRK01000002">
    <property type="protein sequence ID" value="GMR38473.1"/>
    <property type="molecule type" value="Genomic_DNA"/>
</dbReference>
<evidence type="ECO:0000313" key="10">
    <source>
        <dbReference type="Proteomes" id="UP001328107"/>
    </source>
</evidence>
<keyword evidence="10" id="KW-1185">Reference proteome</keyword>
<keyword evidence="3" id="KW-0677">Repeat</keyword>
<sequence length="123" mass="14665">HKRSHMENIEECRRFKCDMCTKTFSNPSARYKHKRVHMEDEEKKYPNKCDECDKRYATSRDLKGHKFKHLSEEDRRKAMVRCEECGKMMLPHLLVTHLHTHKGGDFKCGICCKQFATGVYLKK</sequence>
<evidence type="ECO:0000256" key="1">
    <source>
        <dbReference type="ARBA" id="ARBA00004123"/>
    </source>
</evidence>
<dbReference type="SUPFAM" id="SSF57667">
    <property type="entry name" value="beta-beta-alpha zinc fingers"/>
    <property type="match status" value="1"/>
</dbReference>
<feature type="domain" description="C2H2-type" evidence="8">
    <location>
        <begin position="15"/>
        <end position="42"/>
    </location>
</feature>
<dbReference type="InterPro" id="IPR013087">
    <property type="entry name" value="Znf_C2H2_type"/>
</dbReference>
<dbReference type="PANTHER" id="PTHR24376">
    <property type="entry name" value="ZINC FINGER PROTEIN"/>
    <property type="match status" value="1"/>
</dbReference>
<comment type="subcellular location">
    <subcellularLocation>
        <location evidence="1">Nucleus</location>
    </subcellularLocation>
</comment>
<evidence type="ECO:0000256" key="6">
    <source>
        <dbReference type="ARBA" id="ARBA00023242"/>
    </source>
</evidence>
<evidence type="ECO:0000256" key="7">
    <source>
        <dbReference type="PROSITE-ProRule" id="PRU00042"/>
    </source>
</evidence>
<dbReference type="GO" id="GO:0008270">
    <property type="term" value="F:zinc ion binding"/>
    <property type="evidence" value="ECO:0007669"/>
    <property type="project" value="UniProtKB-KW"/>
</dbReference>
<dbReference type="Gene3D" id="3.30.160.60">
    <property type="entry name" value="Classic Zinc Finger"/>
    <property type="match status" value="2"/>
</dbReference>
<feature type="domain" description="C2H2-type" evidence="8">
    <location>
        <begin position="47"/>
        <end position="74"/>
    </location>
</feature>
<dbReference type="Pfam" id="PF00096">
    <property type="entry name" value="zf-C2H2"/>
    <property type="match status" value="2"/>
</dbReference>
<keyword evidence="4 7" id="KW-0863">Zinc-finger</keyword>
<dbReference type="PROSITE" id="PS50157">
    <property type="entry name" value="ZINC_FINGER_C2H2_2"/>
    <property type="match status" value="2"/>
</dbReference>